<accession>A0A9D2LY65</accession>
<dbReference type="EMBL" id="DWXZ01000133">
    <property type="protein sequence ID" value="HJB37687.1"/>
    <property type="molecule type" value="Genomic_DNA"/>
</dbReference>
<dbReference type="Pfam" id="PF02397">
    <property type="entry name" value="Bac_transf"/>
    <property type="match status" value="1"/>
</dbReference>
<feature type="transmembrane region" description="Helical" evidence="3">
    <location>
        <begin position="141"/>
        <end position="162"/>
    </location>
</feature>
<dbReference type="Proteomes" id="UP000824214">
    <property type="component" value="Unassembled WGS sequence"/>
</dbReference>
<feature type="region of interest" description="Disordered" evidence="2">
    <location>
        <begin position="331"/>
        <end position="357"/>
    </location>
</feature>
<comment type="similarity">
    <text evidence="1">Belongs to the bacterial sugar transferase family.</text>
</comment>
<feature type="compositionally biased region" description="Basic and acidic residues" evidence="2">
    <location>
        <begin position="340"/>
        <end position="357"/>
    </location>
</feature>
<dbReference type="PANTHER" id="PTHR30576:SF0">
    <property type="entry name" value="UNDECAPRENYL-PHOSPHATE N-ACETYLGALACTOSAMINYL 1-PHOSPHATE TRANSFERASE-RELATED"/>
    <property type="match status" value="1"/>
</dbReference>
<organism evidence="5 6">
    <name type="scientific">Candidatus Acutalibacter ornithocaccae</name>
    <dbReference type="NCBI Taxonomy" id="2838416"/>
    <lineage>
        <taxon>Bacteria</taxon>
        <taxon>Bacillati</taxon>
        <taxon>Bacillota</taxon>
        <taxon>Clostridia</taxon>
        <taxon>Eubacteriales</taxon>
        <taxon>Acutalibacteraceae</taxon>
        <taxon>Acutalibacter</taxon>
    </lineage>
</organism>
<feature type="non-terminal residue" evidence="5">
    <location>
        <position position="1"/>
    </location>
</feature>
<keyword evidence="3" id="KW-0472">Membrane</keyword>
<keyword evidence="3" id="KW-0812">Transmembrane</keyword>
<sequence length="357" mass="41568">QLVVIVFFAYFGNYIYFSLEPPEKCCVISSSRQSLGNIIPKIDRFRKQYEVDEIIRYDDPKVLDVIARNDTVFLYDVPIKERIHLIEYCYQKQKNIYYNFEMIDVVSQGAKYVTLDDKSMVMYTAKDLTMEQRIAKRVMDLALSLVGLVIASPIMLVCAIAIKAEDGGHVFYKQKRLTKYGRVFEVYKFRTMKEENSIHKSVTENDDRITKVGKYLRKFRVDELPQLLNILKGDMTIVGPRPEMLENVEKYTEELPEFSYRLRMKAGLTGLAQISGKYNTSPKDKLVMDLMYIENYSIWMDIKLIFQTITVFLKASESTEAFGSQELYDFDEDRERKRKAAQEGKDAPKEGEKGKKG</sequence>
<dbReference type="PANTHER" id="PTHR30576">
    <property type="entry name" value="COLANIC BIOSYNTHESIS UDP-GLUCOSE LIPID CARRIER TRANSFERASE"/>
    <property type="match status" value="1"/>
</dbReference>
<evidence type="ECO:0000313" key="6">
    <source>
        <dbReference type="Proteomes" id="UP000824214"/>
    </source>
</evidence>
<protein>
    <submittedName>
        <fullName evidence="5">Sugar transferase</fullName>
    </submittedName>
</protein>
<gene>
    <name evidence="5" type="ORF">H9942_06420</name>
</gene>
<keyword evidence="3" id="KW-1133">Transmembrane helix</keyword>
<dbReference type="InterPro" id="IPR003362">
    <property type="entry name" value="Bact_transf"/>
</dbReference>
<name>A0A9D2LY65_9FIRM</name>
<evidence type="ECO:0000256" key="1">
    <source>
        <dbReference type="ARBA" id="ARBA00006464"/>
    </source>
</evidence>
<evidence type="ECO:0000256" key="3">
    <source>
        <dbReference type="SAM" id="Phobius"/>
    </source>
</evidence>
<reference evidence="5" key="2">
    <citation type="submission" date="2021-04" db="EMBL/GenBank/DDBJ databases">
        <authorList>
            <person name="Gilroy R."/>
        </authorList>
    </citation>
    <scope>NUCLEOTIDE SEQUENCE</scope>
    <source>
        <strain evidence="5">ChiBcolR8-3208</strain>
    </source>
</reference>
<feature type="domain" description="Bacterial sugar transferase" evidence="4">
    <location>
        <begin position="136"/>
        <end position="313"/>
    </location>
</feature>
<proteinExistence type="inferred from homology"/>
<evidence type="ECO:0000259" key="4">
    <source>
        <dbReference type="Pfam" id="PF02397"/>
    </source>
</evidence>
<reference evidence="5" key="1">
    <citation type="journal article" date="2021" name="PeerJ">
        <title>Extensive microbial diversity within the chicken gut microbiome revealed by metagenomics and culture.</title>
        <authorList>
            <person name="Gilroy R."/>
            <person name="Ravi A."/>
            <person name="Getino M."/>
            <person name="Pursley I."/>
            <person name="Horton D.L."/>
            <person name="Alikhan N.F."/>
            <person name="Baker D."/>
            <person name="Gharbi K."/>
            <person name="Hall N."/>
            <person name="Watson M."/>
            <person name="Adriaenssens E.M."/>
            <person name="Foster-Nyarko E."/>
            <person name="Jarju S."/>
            <person name="Secka A."/>
            <person name="Antonio M."/>
            <person name="Oren A."/>
            <person name="Chaudhuri R.R."/>
            <person name="La Ragione R."/>
            <person name="Hildebrand F."/>
            <person name="Pallen M.J."/>
        </authorList>
    </citation>
    <scope>NUCLEOTIDE SEQUENCE</scope>
    <source>
        <strain evidence="5">ChiBcolR8-3208</strain>
    </source>
</reference>
<keyword evidence="5" id="KW-0808">Transferase</keyword>
<evidence type="ECO:0000256" key="2">
    <source>
        <dbReference type="SAM" id="MobiDB-lite"/>
    </source>
</evidence>
<dbReference type="AlphaFoldDB" id="A0A9D2LY65"/>
<dbReference type="GO" id="GO:0016780">
    <property type="term" value="F:phosphotransferase activity, for other substituted phosphate groups"/>
    <property type="evidence" value="ECO:0007669"/>
    <property type="project" value="TreeGrafter"/>
</dbReference>
<comment type="caution">
    <text evidence="5">The sequence shown here is derived from an EMBL/GenBank/DDBJ whole genome shotgun (WGS) entry which is preliminary data.</text>
</comment>
<evidence type="ECO:0000313" key="5">
    <source>
        <dbReference type="EMBL" id="HJB37687.1"/>
    </source>
</evidence>